<dbReference type="GO" id="GO:0008270">
    <property type="term" value="F:zinc ion binding"/>
    <property type="evidence" value="ECO:0007669"/>
    <property type="project" value="InterPro"/>
</dbReference>
<feature type="region of interest" description="Disordered" evidence="3">
    <location>
        <begin position="82"/>
        <end position="102"/>
    </location>
</feature>
<dbReference type="PROSITE" id="PS50048">
    <property type="entry name" value="ZN2_CY6_FUNGAL_2"/>
    <property type="match status" value="1"/>
</dbReference>
<evidence type="ECO:0000256" key="3">
    <source>
        <dbReference type="SAM" id="MobiDB-lite"/>
    </source>
</evidence>
<name>A0AAV5QZT0_PICKL</name>
<dbReference type="EMBL" id="BTGB01000001">
    <property type="protein sequence ID" value="GMM44292.1"/>
    <property type="molecule type" value="Genomic_DNA"/>
</dbReference>
<dbReference type="PANTHER" id="PTHR37534">
    <property type="entry name" value="TRANSCRIPTIONAL ACTIVATOR PROTEIN UGA3"/>
    <property type="match status" value="1"/>
</dbReference>
<dbReference type="Pfam" id="PF00172">
    <property type="entry name" value="Zn_clus"/>
    <property type="match status" value="1"/>
</dbReference>
<dbReference type="Proteomes" id="UP001378960">
    <property type="component" value="Unassembled WGS sequence"/>
</dbReference>
<feature type="compositionally biased region" description="Low complexity" evidence="3">
    <location>
        <begin position="83"/>
        <end position="99"/>
    </location>
</feature>
<comment type="caution">
    <text evidence="5">The sequence shown here is derived from an EMBL/GenBank/DDBJ whole genome shotgun (WGS) entry which is preliminary data.</text>
</comment>
<dbReference type="InterPro" id="IPR036864">
    <property type="entry name" value="Zn2-C6_fun-type_DNA-bd_sf"/>
</dbReference>
<keyword evidence="6" id="KW-1185">Reference proteome</keyword>
<dbReference type="GO" id="GO:0000981">
    <property type="term" value="F:DNA-binding transcription factor activity, RNA polymerase II-specific"/>
    <property type="evidence" value="ECO:0007669"/>
    <property type="project" value="InterPro"/>
</dbReference>
<comment type="subcellular location">
    <subcellularLocation>
        <location evidence="1">Nucleus</location>
    </subcellularLocation>
</comment>
<evidence type="ECO:0000259" key="4">
    <source>
        <dbReference type="PROSITE" id="PS50048"/>
    </source>
</evidence>
<dbReference type="InterPro" id="IPR001138">
    <property type="entry name" value="Zn2Cys6_DnaBD"/>
</dbReference>
<organism evidence="5 6">
    <name type="scientific">Pichia kluyveri</name>
    <name type="common">Yeast</name>
    <dbReference type="NCBI Taxonomy" id="36015"/>
    <lineage>
        <taxon>Eukaryota</taxon>
        <taxon>Fungi</taxon>
        <taxon>Dikarya</taxon>
        <taxon>Ascomycota</taxon>
        <taxon>Saccharomycotina</taxon>
        <taxon>Pichiomycetes</taxon>
        <taxon>Pichiales</taxon>
        <taxon>Pichiaceae</taxon>
        <taxon>Pichia</taxon>
    </lineage>
</organism>
<dbReference type="GO" id="GO:0000976">
    <property type="term" value="F:transcription cis-regulatory region binding"/>
    <property type="evidence" value="ECO:0007669"/>
    <property type="project" value="TreeGrafter"/>
</dbReference>
<dbReference type="SMART" id="SM00066">
    <property type="entry name" value="GAL4"/>
    <property type="match status" value="1"/>
</dbReference>
<evidence type="ECO:0000313" key="5">
    <source>
        <dbReference type="EMBL" id="GMM44292.1"/>
    </source>
</evidence>
<dbReference type="InterPro" id="IPR021858">
    <property type="entry name" value="Fun_TF"/>
</dbReference>
<sequence length="866" mass="98682">MPPKSNKSTNTTKTSRSRNGCSICRKSKIKCDELRPSCMNCIKANKSCDYSIKLTWGGRPYKNPKIEKLNPLASLSRQQLFESNNTNNSTGTDSTSTIPTKKKYNSKKIKTIIEPTLDPNDNLNNLIKLSKKNKNKKSQNQSFTFINEQNTDNNSNNSNNSNNNNNTPNNIIDKIKYNDPIIIKKENDDIDTIIDRNIDSNSNTHTNIISTYPSLDPELAINPINDISNNLQTVNNILGSFFDEKLSSPAPWSLFEGLNTTNFSNDNLFDGTNVNNNVNNNTNILTTQNESLLFENQPELPLDDYKLNDFAFDLSKIQNLLDSSNNIHSIPMINESSKRRSHIDDDEEKEEEKEEEVNNSIIEPYNQQSITSTTSSVTEILESIPRGLLPLPDMLLNVPYYYESFLFFLDSTSSILTPTDLTIYRDNPFKIVLPKLAMTNEGLMSLIVAFGTAHRQSLLKIDANDIIESLLSRALSDLLILLNNKETCTSDLTLTIILFFSSFLAFNYNSDKWKVHMNGAKQIFLMRGYNKPFNKLIQDFQNDESLISGEIKKSKLLYFLIRWFAYIDIFANLSSPLEPTIDEILNNCKKSPNNFDSLSPFSDTFSSPNSNLINSPNITISREKIENLENNEILSDLNNENNNENNQIDYEVIETNGVLKEESHLDIDYMLGFKIKFLPIFSKLCKLIKYVNLIKRSNERMGINSVTLTPKIIESAINIQMKFQKLKYVEYDNTSNTLISKSINAIIASNHCFLLMGLIQLYKRVLLMPSNSKIIQEMSIEILNTLTKYLNTKEPKSLCVILPLFIAGCECQDISKRKLFLEKLNDFQQMGSVSADVAIDIMVKSWSTKVDWYTIMHEENKCVVFL</sequence>
<dbReference type="PROSITE" id="PS00463">
    <property type="entry name" value="ZN2_CY6_FUNGAL_1"/>
    <property type="match status" value="1"/>
</dbReference>
<dbReference type="Gene3D" id="4.10.240.10">
    <property type="entry name" value="Zn(2)-C6 fungal-type DNA-binding domain"/>
    <property type="match status" value="1"/>
</dbReference>
<evidence type="ECO:0000256" key="2">
    <source>
        <dbReference type="ARBA" id="ARBA00023242"/>
    </source>
</evidence>
<dbReference type="GO" id="GO:0005634">
    <property type="term" value="C:nucleus"/>
    <property type="evidence" value="ECO:0007669"/>
    <property type="project" value="UniProtKB-SubCell"/>
</dbReference>
<reference evidence="5 6" key="1">
    <citation type="journal article" date="2023" name="Elife">
        <title>Identification of key yeast species and microbe-microbe interactions impacting larval growth of Drosophila in the wild.</title>
        <authorList>
            <person name="Mure A."/>
            <person name="Sugiura Y."/>
            <person name="Maeda R."/>
            <person name="Honda K."/>
            <person name="Sakurai N."/>
            <person name="Takahashi Y."/>
            <person name="Watada M."/>
            <person name="Katoh T."/>
            <person name="Gotoh A."/>
            <person name="Gotoh Y."/>
            <person name="Taniguchi I."/>
            <person name="Nakamura K."/>
            <person name="Hayashi T."/>
            <person name="Katayama T."/>
            <person name="Uemura T."/>
            <person name="Hattori Y."/>
        </authorList>
    </citation>
    <scope>NUCLEOTIDE SEQUENCE [LARGE SCALE GENOMIC DNA]</scope>
    <source>
        <strain evidence="5 6">PK-24</strain>
    </source>
</reference>
<dbReference type="SUPFAM" id="SSF57701">
    <property type="entry name" value="Zn2/Cys6 DNA-binding domain"/>
    <property type="match status" value="1"/>
</dbReference>
<evidence type="ECO:0000313" key="6">
    <source>
        <dbReference type="Proteomes" id="UP001378960"/>
    </source>
</evidence>
<feature type="region of interest" description="Disordered" evidence="3">
    <location>
        <begin position="335"/>
        <end position="358"/>
    </location>
</feature>
<gene>
    <name evidence="5" type="ORF">DAPK24_008670</name>
</gene>
<keyword evidence="2" id="KW-0539">Nucleus</keyword>
<dbReference type="Pfam" id="PF11951">
    <property type="entry name" value="Fungal_trans_2"/>
    <property type="match status" value="1"/>
</dbReference>
<dbReference type="GO" id="GO:0045944">
    <property type="term" value="P:positive regulation of transcription by RNA polymerase II"/>
    <property type="evidence" value="ECO:0007669"/>
    <property type="project" value="TreeGrafter"/>
</dbReference>
<dbReference type="CDD" id="cd00067">
    <property type="entry name" value="GAL4"/>
    <property type="match status" value="1"/>
</dbReference>
<feature type="compositionally biased region" description="Acidic residues" evidence="3">
    <location>
        <begin position="344"/>
        <end position="357"/>
    </location>
</feature>
<dbReference type="PANTHER" id="PTHR37534:SF43">
    <property type="entry name" value="FINGER DOMAIN PROTEIN, PUTATIVE (AFU_ORTHOLOGUE AFUA_1G01850)-RELATED"/>
    <property type="match status" value="1"/>
</dbReference>
<evidence type="ECO:0000256" key="1">
    <source>
        <dbReference type="ARBA" id="ARBA00004123"/>
    </source>
</evidence>
<feature type="region of interest" description="Disordered" evidence="3">
    <location>
        <begin position="146"/>
        <end position="170"/>
    </location>
</feature>
<proteinExistence type="predicted"/>
<feature type="compositionally biased region" description="Low complexity" evidence="3">
    <location>
        <begin position="150"/>
        <end position="170"/>
    </location>
</feature>
<protein>
    <recommendedName>
        <fullName evidence="4">Zn(2)-C6 fungal-type domain-containing protein</fullName>
    </recommendedName>
</protein>
<feature type="domain" description="Zn(2)-C6 fungal-type" evidence="4">
    <location>
        <begin position="20"/>
        <end position="50"/>
    </location>
</feature>
<dbReference type="AlphaFoldDB" id="A0AAV5QZT0"/>
<accession>A0AAV5QZT0</accession>